<dbReference type="RefSeq" id="WP_167222341.1">
    <property type="nucleotide sequence ID" value="NZ_JAAQPH010000003.1"/>
</dbReference>
<sequence>MLRTLRSLLRFQRIVRTLARHDALAPMEETGIAPGLVWIARRFSRRAAKGRPGQKLARALAEMGPSFIKLGQMLSTRADLVGEQVAQDLAELQDSLAPFDAALARQTIEDEFGQPPEALFTSFDNAPISAASIAQVHLASVKEAAPAVAQPPENDAEDTQPATPTPEERPVAVKILRPGIEKAFERDLEFLYWLAEWALRAQPKLKRFKPMDVVQVFETTVRLEMDLRMEGAAASELAENFEGDTTYSVPAIDWQRSSRRVLTMSRVSGIPLDDRDALIAAGHDVQEVLTKAAGIFFNQVFRDGFFHGDQHPGNMFVDRDGNILAVDFGIMGRLDWRTRRHLADMLIATLQGDYHRLAQVYMEAGYLPQRHALDVFAQALRSVCEPIAGRPLNEISFARLLAQLLRLTESFELPVQPQLLLLQKNMLMAEGVSRSLDPSLNIWSLAQPLIDAWMRENRGPEARLRETVEDVLHTLRRLPAVADNLDRATQELAAGRIGLHPDTLQKISQRQASAFARWALLIAVAALILAATAAF</sequence>
<keyword evidence="13" id="KW-1185">Reference proteome</keyword>
<evidence type="ECO:0000256" key="10">
    <source>
        <dbReference type="SAM" id="Phobius"/>
    </source>
</evidence>
<reference evidence="12" key="1">
    <citation type="submission" date="2020-03" db="EMBL/GenBank/DDBJ databases">
        <title>Genome of Pelagibius litoralis DSM 21314T.</title>
        <authorList>
            <person name="Wang G."/>
        </authorList>
    </citation>
    <scope>NUCLEOTIDE SEQUENCE</scope>
    <source>
        <strain evidence="12">DSM 21314</strain>
    </source>
</reference>
<evidence type="ECO:0000256" key="5">
    <source>
        <dbReference type="ARBA" id="ARBA00022688"/>
    </source>
</evidence>
<dbReference type="InterPro" id="IPR004147">
    <property type="entry name" value="ABC1_dom"/>
</dbReference>
<dbReference type="GO" id="GO:0006744">
    <property type="term" value="P:ubiquinone biosynthetic process"/>
    <property type="evidence" value="ECO:0007669"/>
    <property type="project" value="UniProtKB-KW"/>
</dbReference>
<evidence type="ECO:0000256" key="4">
    <source>
        <dbReference type="ARBA" id="ARBA00022519"/>
    </source>
</evidence>
<feature type="domain" description="Protein kinase" evidence="11">
    <location>
        <begin position="122"/>
        <end position="516"/>
    </location>
</feature>
<dbReference type="NCBIfam" id="TIGR01982">
    <property type="entry name" value="UbiB"/>
    <property type="match status" value="1"/>
</dbReference>
<dbReference type="EMBL" id="JAAQPH010000003">
    <property type="protein sequence ID" value="NIA68121.1"/>
    <property type="molecule type" value="Genomic_DNA"/>
</dbReference>
<dbReference type="InterPro" id="IPR050154">
    <property type="entry name" value="UbiB_kinase"/>
</dbReference>
<comment type="pathway">
    <text evidence="1">Cofactor biosynthesis; ubiquinone biosynthesis [regulation].</text>
</comment>
<feature type="region of interest" description="Disordered" evidence="9">
    <location>
        <begin position="144"/>
        <end position="169"/>
    </location>
</feature>
<protein>
    <submittedName>
        <fullName evidence="12">2-polyprenylphenol 6-hydroxylase</fullName>
    </submittedName>
</protein>
<keyword evidence="5" id="KW-0831">Ubiquinone biosynthesis</keyword>
<evidence type="ECO:0000256" key="1">
    <source>
        <dbReference type="ARBA" id="ARBA00005020"/>
    </source>
</evidence>
<evidence type="ECO:0000313" key="13">
    <source>
        <dbReference type="Proteomes" id="UP000761264"/>
    </source>
</evidence>
<keyword evidence="6 10" id="KW-0812">Transmembrane</keyword>
<organism evidence="12 13">
    <name type="scientific">Pelagibius litoralis</name>
    <dbReference type="NCBI Taxonomy" id="374515"/>
    <lineage>
        <taxon>Bacteria</taxon>
        <taxon>Pseudomonadati</taxon>
        <taxon>Pseudomonadota</taxon>
        <taxon>Alphaproteobacteria</taxon>
        <taxon>Rhodospirillales</taxon>
        <taxon>Rhodovibrionaceae</taxon>
        <taxon>Pelagibius</taxon>
    </lineage>
</organism>
<comment type="similarity">
    <text evidence="2">Belongs to the protein kinase superfamily. ADCK protein kinase family.</text>
</comment>
<feature type="transmembrane region" description="Helical" evidence="10">
    <location>
        <begin position="515"/>
        <end position="534"/>
    </location>
</feature>
<evidence type="ECO:0000256" key="9">
    <source>
        <dbReference type="SAM" id="MobiDB-lite"/>
    </source>
</evidence>
<dbReference type="AlphaFoldDB" id="A0A967EV43"/>
<evidence type="ECO:0000256" key="8">
    <source>
        <dbReference type="ARBA" id="ARBA00023136"/>
    </source>
</evidence>
<name>A0A967EV43_9PROT</name>
<accession>A0A967EV43</accession>
<keyword evidence="7 10" id="KW-1133">Transmembrane helix</keyword>
<evidence type="ECO:0000256" key="7">
    <source>
        <dbReference type="ARBA" id="ARBA00022989"/>
    </source>
</evidence>
<proteinExistence type="inferred from homology"/>
<dbReference type="PANTHER" id="PTHR10566">
    <property type="entry name" value="CHAPERONE-ACTIVITY OF BC1 COMPLEX CABC1 -RELATED"/>
    <property type="match status" value="1"/>
</dbReference>
<dbReference type="Proteomes" id="UP000761264">
    <property type="component" value="Unassembled WGS sequence"/>
</dbReference>
<dbReference type="InterPro" id="IPR011009">
    <property type="entry name" value="Kinase-like_dom_sf"/>
</dbReference>
<evidence type="ECO:0000256" key="6">
    <source>
        <dbReference type="ARBA" id="ARBA00022692"/>
    </source>
</evidence>
<keyword evidence="8 10" id="KW-0472">Membrane</keyword>
<keyword evidence="3" id="KW-1003">Cell membrane</keyword>
<dbReference type="SUPFAM" id="SSF56112">
    <property type="entry name" value="Protein kinase-like (PK-like)"/>
    <property type="match status" value="1"/>
</dbReference>
<keyword evidence="4" id="KW-0997">Cell inner membrane</keyword>
<dbReference type="InterPro" id="IPR010232">
    <property type="entry name" value="UbiB"/>
</dbReference>
<dbReference type="PROSITE" id="PS50011">
    <property type="entry name" value="PROTEIN_KINASE_DOM"/>
    <property type="match status" value="1"/>
</dbReference>
<comment type="caution">
    <text evidence="12">The sequence shown here is derived from an EMBL/GenBank/DDBJ whole genome shotgun (WGS) entry which is preliminary data.</text>
</comment>
<gene>
    <name evidence="12" type="primary">ubiB</name>
    <name evidence="12" type="ORF">HBA54_05910</name>
</gene>
<dbReference type="Pfam" id="PF03109">
    <property type="entry name" value="ABC1"/>
    <property type="match status" value="2"/>
</dbReference>
<dbReference type="GO" id="GO:0004672">
    <property type="term" value="F:protein kinase activity"/>
    <property type="evidence" value="ECO:0007669"/>
    <property type="project" value="InterPro"/>
</dbReference>
<dbReference type="PANTHER" id="PTHR10566:SF113">
    <property type="entry name" value="PROTEIN ACTIVITY OF BC1 COMPLEX KINASE 7, CHLOROPLASTIC"/>
    <property type="match status" value="1"/>
</dbReference>
<evidence type="ECO:0000313" key="12">
    <source>
        <dbReference type="EMBL" id="NIA68121.1"/>
    </source>
</evidence>
<evidence type="ECO:0000259" key="11">
    <source>
        <dbReference type="PROSITE" id="PS50011"/>
    </source>
</evidence>
<evidence type="ECO:0000256" key="3">
    <source>
        <dbReference type="ARBA" id="ARBA00022475"/>
    </source>
</evidence>
<evidence type="ECO:0000256" key="2">
    <source>
        <dbReference type="ARBA" id="ARBA00009670"/>
    </source>
</evidence>
<dbReference type="GO" id="GO:0005524">
    <property type="term" value="F:ATP binding"/>
    <property type="evidence" value="ECO:0007669"/>
    <property type="project" value="InterPro"/>
</dbReference>
<dbReference type="InterPro" id="IPR000719">
    <property type="entry name" value="Prot_kinase_dom"/>
</dbReference>